<dbReference type="InterPro" id="IPR015421">
    <property type="entry name" value="PyrdxlP-dep_Trfase_major"/>
</dbReference>
<keyword evidence="2" id="KW-0663">Pyridoxal phosphate</keyword>
<evidence type="ECO:0008006" key="5">
    <source>
        <dbReference type="Google" id="ProtNLM"/>
    </source>
</evidence>
<sequence length="305" mass="35793">MFITNPDSFLLPSYRISPFKTDYIGINHNLKEDNYTFHYFNKRFGKDNWQYTINGRESIKLALQSYDLDKNDLVTILTTSENFYISSCVTKEIEKICKWNRELSPQTKIIFINHEFGYPYPDLTKITELGLPIIEDCCTTFFSQDQDLKVGSYGDFSLYSFPKFFPIQIGGLLVSNKNNDRLKNSEIDDLSINYIEKVISYNLRDEEELIKKRTENFDYALSLYSKEGFQERFERGKNTVPSSLILKNNFIIKDLHALKLHLTNHGIQSSIFYGEDAFFIPCHQNMSKFDIDYIFSSILNFKYDS</sequence>
<evidence type="ECO:0000256" key="2">
    <source>
        <dbReference type="RuleBase" id="RU004508"/>
    </source>
</evidence>
<accession>A0A6J4GQ77</accession>
<gene>
    <name evidence="3" type="ORF">FLA105534_03003</name>
</gene>
<dbReference type="Proteomes" id="UP000479938">
    <property type="component" value="Unassembled WGS sequence"/>
</dbReference>
<dbReference type="SUPFAM" id="SSF53383">
    <property type="entry name" value="PLP-dependent transferases"/>
    <property type="match status" value="1"/>
</dbReference>
<keyword evidence="4" id="KW-1185">Reference proteome</keyword>
<dbReference type="PANTHER" id="PTHR30244">
    <property type="entry name" value="TRANSAMINASE"/>
    <property type="match status" value="1"/>
</dbReference>
<dbReference type="InterPro" id="IPR000653">
    <property type="entry name" value="DegT/StrS_aminotransferase"/>
</dbReference>
<dbReference type="GO" id="GO:0008483">
    <property type="term" value="F:transaminase activity"/>
    <property type="evidence" value="ECO:0007669"/>
    <property type="project" value="TreeGrafter"/>
</dbReference>
<dbReference type="PANTHER" id="PTHR30244:SF34">
    <property type="entry name" value="DTDP-4-AMINO-4,6-DIDEOXYGALACTOSE TRANSAMINASE"/>
    <property type="match status" value="1"/>
</dbReference>
<organism evidence="3 4">
    <name type="scientific">Flavobacterium bizetiae</name>
    <dbReference type="NCBI Taxonomy" id="2704140"/>
    <lineage>
        <taxon>Bacteria</taxon>
        <taxon>Pseudomonadati</taxon>
        <taxon>Bacteroidota</taxon>
        <taxon>Flavobacteriia</taxon>
        <taxon>Flavobacteriales</taxon>
        <taxon>Flavobacteriaceae</taxon>
        <taxon>Flavobacterium</taxon>
    </lineage>
</organism>
<proteinExistence type="inferred from homology"/>
<protein>
    <recommendedName>
        <fullName evidence="5">DegT/DnrJ/EryC1/StrS aminotransferase family protein</fullName>
    </recommendedName>
</protein>
<evidence type="ECO:0000313" key="3">
    <source>
        <dbReference type="EMBL" id="CAA9200251.1"/>
    </source>
</evidence>
<dbReference type="Gene3D" id="3.40.640.10">
    <property type="entry name" value="Type I PLP-dependent aspartate aminotransferase-like (Major domain)"/>
    <property type="match status" value="1"/>
</dbReference>
<dbReference type="AlphaFoldDB" id="A0A6J4GQ77"/>
<name>A0A6J4GQ77_9FLAO</name>
<evidence type="ECO:0000256" key="1">
    <source>
        <dbReference type="ARBA" id="ARBA00037999"/>
    </source>
</evidence>
<dbReference type="InterPro" id="IPR015424">
    <property type="entry name" value="PyrdxlP-dep_Trfase"/>
</dbReference>
<dbReference type="Pfam" id="PF01041">
    <property type="entry name" value="DegT_DnrJ_EryC1"/>
    <property type="match status" value="1"/>
</dbReference>
<reference evidence="3 4" key="1">
    <citation type="submission" date="2020-02" db="EMBL/GenBank/DDBJ databases">
        <authorList>
            <person name="Criscuolo A."/>
        </authorList>
    </citation>
    <scope>NUCLEOTIDE SEQUENCE [LARGE SCALE GENOMIC DNA]</scope>
    <source>
        <strain evidence="3">CIP105534</strain>
    </source>
</reference>
<dbReference type="GO" id="GO:0000271">
    <property type="term" value="P:polysaccharide biosynthetic process"/>
    <property type="evidence" value="ECO:0007669"/>
    <property type="project" value="TreeGrafter"/>
</dbReference>
<dbReference type="EMBL" id="CADCSU010000108">
    <property type="protein sequence ID" value="CAA9200251.1"/>
    <property type="molecule type" value="Genomic_DNA"/>
</dbReference>
<evidence type="ECO:0000313" key="4">
    <source>
        <dbReference type="Proteomes" id="UP000479938"/>
    </source>
</evidence>
<dbReference type="RefSeq" id="WP_173971551.1">
    <property type="nucleotide sequence ID" value="NZ_CADCSU010000108.1"/>
</dbReference>
<dbReference type="GO" id="GO:0030170">
    <property type="term" value="F:pyridoxal phosphate binding"/>
    <property type="evidence" value="ECO:0007669"/>
    <property type="project" value="TreeGrafter"/>
</dbReference>
<comment type="similarity">
    <text evidence="1 2">Belongs to the DegT/DnrJ/EryC1 family.</text>
</comment>